<keyword evidence="3" id="KW-1185">Reference proteome</keyword>
<feature type="region of interest" description="Disordered" evidence="1">
    <location>
        <begin position="158"/>
        <end position="196"/>
    </location>
</feature>
<sequence length="196" mass="21678">VQKREPQVAWSCRGEGFVAILFAAKKQRLSVKRRTPKKQEGKKGVVGSEARRQKYEYSGLPQTLPHNTQGRDAKETSDSLFFFLCFCAQKPEQRRSRSVSRRLTRTSTCGLGNRFGDQGEGTRSRFHRANWIGSVAGSAGLFASVTGQKAAVDNVDLWSKGLRGGKGQERRRGSEAKGRGGGSTRRRGGRMEDKGE</sequence>
<evidence type="ECO:0000256" key="1">
    <source>
        <dbReference type="SAM" id="MobiDB-lite"/>
    </source>
</evidence>
<dbReference type="Proteomes" id="UP001642720">
    <property type="component" value="Unassembled WGS sequence"/>
</dbReference>
<proteinExistence type="predicted"/>
<evidence type="ECO:0000313" key="3">
    <source>
        <dbReference type="Proteomes" id="UP001642720"/>
    </source>
</evidence>
<organism evidence="2 3">
    <name type="scientific">Trichoderma ghanense</name>
    <dbReference type="NCBI Taxonomy" id="65468"/>
    <lineage>
        <taxon>Eukaryota</taxon>
        <taxon>Fungi</taxon>
        <taxon>Dikarya</taxon>
        <taxon>Ascomycota</taxon>
        <taxon>Pezizomycotina</taxon>
        <taxon>Sordariomycetes</taxon>
        <taxon>Hypocreomycetidae</taxon>
        <taxon>Hypocreales</taxon>
        <taxon>Hypocreaceae</taxon>
        <taxon>Trichoderma</taxon>
    </lineage>
</organism>
<gene>
    <name evidence="2" type="ORF">CCMA1212_000367</name>
</gene>
<dbReference type="RefSeq" id="XP_073563603.1">
    <property type="nucleotide sequence ID" value="XM_073697838.1"/>
</dbReference>
<protein>
    <submittedName>
        <fullName evidence="2">Uncharacterized protein</fullName>
    </submittedName>
</protein>
<name>A0ABY2HGG9_9HYPO</name>
<dbReference type="GeneID" id="300572288"/>
<dbReference type="EMBL" id="PPTA01000001">
    <property type="protein sequence ID" value="TFB07402.1"/>
    <property type="molecule type" value="Genomic_DNA"/>
</dbReference>
<feature type="compositionally biased region" description="Basic and acidic residues" evidence="1">
    <location>
        <begin position="166"/>
        <end position="178"/>
    </location>
</feature>
<feature type="non-terminal residue" evidence="2">
    <location>
        <position position="1"/>
    </location>
</feature>
<evidence type="ECO:0000313" key="2">
    <source>
        <dbReference type="EMBL" id="TFB07402.1"/>
    </source>
</evidence>
<comment type="caution">
    <text evidence="2">The sequence shown here is derived from an EMBL/GenBank/DDBJ whole genome shotgun (WGS) entry which is preliminary data.</text>
</comment>
<reference evidence="2 3" key="1">
    <citation type="submission" date="2018-01" db="EMBL/GenBank/DDBJ databases">
        <title>Genome characterization of the sugarcane-associated fungus Trichoderma ghanense CCMA-1212 and their application in lignocelulose bioconversion.</title>
        <authorList>
            <person name="Steindorff A.S."/>
            <person name="Mendes T.D."/>
            <person name="Vilela E.S.D."/>
            <person name="Rodrigues D.S."/>
            <person name="Formighieri E.F."/>
            <person name="Melo I.S."/>
            <person name="Favaro L.C.L."/>
        </authorList>
    </citation>
    <scope>NUCLEOTIDE SEQUENCE [LARGE SCALE GENOMIC DNA]</scope>
    <source>
        <strain evidence="2 3">CCMA-1212</strain>
    </source>
</reference>
<accession>A0ABY2HGG9</accession>